<dbReference type="GeneID" id="54462292"/>
<dbReference type="PANTHER" id="PTHR35910">
    <property type="entry name" value="2EXR DOMAIN-CONTAINING PROTEIN"/>
    <property type="match status" value="1"/>
</dbReference>
<sequence length="401" mass="46820">MINTSKIASPPHLQIFNPSKATQTVDRKFTIFSQLPKELRLQIWRHAMHRQRIIKVRLELPSPWEMPENPDPDINRPRYTAIVEGYQVLSKLLRVSSESRDECLKFYRVHIPCQFAFGEPPLSGQMETTPGTFYFNPEYDFLHLIRDGQIDDPLIDFLYHLKTIYDPRGIGLLNLAIDRNGIDGCYTALAQPSTVDPTVKQAFVDTLTHIHEVFFVHTPRAGRVIVGLWYGIWPLNLKLFNRSFPIVARAPTFERLQRDPRPIAEDLKQVFEESDQRDVFLSWRRLLQHWRIAPVRVEYRVLLTMDPAGDPDDEIMDRESAEGYLRREDEKWKRVSPEKAQAEDLEKVVRPAFGFWLFPLETFGPMREEGTVEEEGYKHRAKTMLDLTGYWPELAVADLTM</sequence>
<name>A0A6A6Y084_9PEZI</name>
<dbReference type="RefSeq" id="XP_033569185.1">
    <property type="nucleotide sequence ID" value="XM_033721399.1"/>
</dbReference>
<dbReference type="InterPro" id="IPR045518">
    <property type="entry name" value="2EXR"/>
</dbReference>
<dbReference type="OrthoDB" id="3469466at2759"/>
<evidence type="ECO:0000313" key="4">
    <source>
        <dbReference type="RefSeq" id="XP_033569185.1"/>
    </source>
</evidence>
<keyword evidence="3" id="KW-1185">Reference proteome</keyword>
<feature type="domain" description="2EXR" evidence="1">
    <location>
        <begin position="29"/>
        <end position="142"/>
    </location>
</feature>
<protein>
    <recommendedName>
        <fullName evidence="1">2EXR domain-containing protein</fullName>
    </recommendedName>
</protein>
<evidence type="ECO:0000313" key="3">
    <source>
        <dbReference type="Proteomes" id="UP000504636"/>
    </source>
</evidence>
<dbReference type="Proteomes" id="UP000504636">
    <property type="component" value="Unplaced"/>
</dbReference>
<reference evidence="4" key="3">
    <citation type="submission" date="2025-04" db="UniProtKB">
        <authorList>
            <consortium name="RefSeq"/>
        </authorList>
    </citation>
    <scope>IDENTIFICATION</scope>
    <source>
        <strain evidence="4">CBS 304.34</strain>
    </source>
</reference>
<dbReference type="EMBL" id="MU003724">
    <property type="protein sequence ID" value="KAF2802221.1"/>
    <property type="molecule type" value="Genomic_DNA"/>
</dbReference>
<proteinExistence type="predicted"/>
<accession>A0A6A6Y084</accession>
<dbReference type="PANTHER" id="PTHR35910:SF6">
    <property type="entry name" value="2EXR DOMAIN-CONTAINING PROTEIN"/>
    <property type="match status" value="1"/>
</dbReference>
<evidence type="ECO:0000259" key="1">
    <source>
        <dbReference type="Pfam" id="PF20150"/>
    </source>
</evidence>
<organism evidence="2">
    <name type="scientific">Mytilinidion resinicola</name>
    <dbReference type="NCBI Taxonomy" id="574789"/>
    <lineage>
        <taxon>Eukaryota</taxon>
        <taxon>Fungi</taxon>
        <taxon>Dikarya</taxon>
        <taxon>Ascomycota</taxon>
        <taxon>Pezizomycotina</taxon>
        <taxon>Dothideomycetes</taxon>
        <taxon>Pleosporomycetidae</taxon>
        <taxon>Mytilinidiales</taxon>
        <taxon>Mytilinidiaceae</taxon>
        <taxon>Mytilinidion</taxon>
    </lineage>
</organism>
<evidence type="ECO:0000313" key="2">
    <source>
        <dbReference type="EMBL" id="KAF2802221.1"/>
    </source>
</evidence>
<reference evidence="2 4" key="1">
    <citation type="journal article" date="2020" name="Stud. Mycol.">
        <title>101 Dothideomycetes genomes: a test case for predicting lifestyles and emergence of pathogens.</title>
        <authorList>
            <person name="Haridas S."/>
            <person name="Albert R."/>
            <person name="Binder M."/>
            <person name="Bloem J."/>
            <person name="Labutti K."/>
            <person name="Salamov A."/>
            <person name="Andreopoulos B."/>
            <person name="Baker S."/>
            <person name="Barry K."/>
            <person name="Bills G."/>
            <person name="Bluhm B."/>
            <person name="Cannon C."/>
            <person name="Castanera R."/>
            <person name="Culley D."/>
            <person name="Daum C."/>
            <person name="Ezra D."/>
            <person name="Gonzalez J."/>
            <person name="Henrissat B."/>
            <person name="Kuo A."/>
            <person name="Liang C."/>
            <person name="Lipzen A."/>
            <person name="Lutzoni F."/>
            <person name="Magnuson J."/>
            <person name="Mondo S."/>
            <person name="Nolan M."/>
            <person name="Ohm R."/>
            <person name="Pangilinan J."/>
            <person name="Park H.-J."/>
            <person name="Ramirez L."/>
            <person name="Alfaro M."/>
            <person name="Sun H."/>
            <person name="Tritt A."/>
            <person name="Yoshinaga Y."/>
            <person name="Zwiers L.-H."/>
            <person name="Turgeon B."/>
            <person name="Goodwin S."/>
            <person name="Spatafora J."/>
            <person name="Crous P."/>
            <person name="Grigoriev I."/>
        </authorList>
    </citation>
    <scope>NUCLEOTIDE SEQUENCE</scope>
    <source>
        <strain evidence="2 4">CBS 304.34</strain>
    </source>
</reference>
<reference evidence="4" key="2">
    <citation type="submission" date="2020-04" db="EMBL/GenBank/DDBJ databases">
        <authorList>
            <consortium name="NCBI Genome Project"/>
        </authorList>
    </citation>
    <scope>NUCLEOTIDE SEQUENCE</scope>
    <source>
        <strain evidence="4">CBS 304.34</strain>
    </source>
</reference>
<dbReference type="AlphaFoldDB" id="A0A6A6Y084"/>
<dbReference type="Pfam" id="PF20150">
    <property type="entry name" value="2EXR"/>
    <property type="match status" value="1"/>
</dbReference>
<feature type="non-terminal residue" evidence="2">
    <location>
        <position position="1"/>
    </location>
</feature>
<gene>
    <name evidence="2 4" type="ORF">BDZ99DRAFT_469003</name>
</gene>